<name>Q08ZD0_STIAD</name>
<gene>
    <name evidence="1" type="ORF">STIAU_5714</name>
</gene>
<comment type="caution">
    <text evidence="1">The sequence shown here is derived from an EMBL/GenBank/DDBJ whole genome shotgun (WGS) entry which is preliminary data.</text>
</comment>
<dbReference type="AlphaFoldDB" id="Q08ZD0"/>
<protein>
    <submittedName>
        <fullName evidence="1">Uncharacterized protein</fullName>
    </submittedName>
</protein>
<dbReference type="EMBL" id="AAMD01000070">
    <property type="protein sequence ID" value="EAU65833.1"/>
    <property type="molecule type" value="Genomic_DNA"/>
</dbReference>
<dbReference type="Proteomes" id="UP000032702">
    <property type="component" value="Unassembled WGS sequence"/>
</dbReference>
<evidence type="ECO:0000313" key="2">
    <source>
        <dbReference type="Proteomes" id="UP000032702"/>
    </source>
</evidence>
<evidence type="ECO:0000313" key="1">
    <source>
        <dbReference type="EMBL" id="EAU65833.1"/>
    </source>
</evidence>
<organism evidence="1 2">
    <name type="scientific">Stigmatella aurantiaca (strain DW4/3-1)</name>
    <dbReference type="NCBI Taxonomy" id="378806"/>
    <lineage>
        <taxon>Bacteria</taxon>
        <taxon>Pseudomonadati</taxon>
        <taxon>Myxococcota</taxon>
        <taxon>Myxococcia</taxon>
        <taxon>Myxococcales</taxon>
        <taxon>Cystobacterineae</taxon>
        <taxon>Archangiaceae</taxon>
        <taxon>Stigmatella</taxon>
    </lineage>
</organism>
<accession>Q08ZD0</accession>
<reference evidence="1 2" key="1">
    <citation type="submission" date="2006-04" db="EMBL/GenBank/DDBJ databases">
        <authorList>
            <person name="Nierman W.C."/>
        </authorList>
    </citation>
    <scope>NUCLEOTIDE SEQUENCE [LARGE SCALE GENOMIC DNA]</scope>
    <source>
        <strain evidence="1 2">DW4/3-1</strain>
    </source>
</reference>
<sequence length="142" mass="14426">MLSFTCTHVPGPPPEAPPEPMAAMATAVGANVSASCPSTTATAPTCSTADSLSPTWLAANAAASGKLGNNGILAANHVAVPPVPRLTTTVTARMKTRAPWVPRLWPKRCPALSSSATVAATSVALFNSMLAFNTSRKASTPK</sequence>
<proteinExistence type="predicted"/>